<dbReference type="Pfam" id="PF00501">
    <property type="entry name" value="AMP-binding"/>
    <property type="match status" value="1"/>
</dbReference>
<dbReference type="Gene3D" id="3.40.50.12780">
    <property type="entry name" value="N-terminal domain of ligase-like"/>
    <property type="match status" value="1"/>
</dbReference>
<dbReference type="OrthoDB" id="9803968at2"/>
<evidence type="ECO:0000313" key="5">
    <source>
        <dbReference type="EMBL" id="TBN54488.1"/>
    </source>
</evidence>
<evidence type="ECO:0000313" key="6">
    <source>
        <dbReference type="Proteomes" id="UP000291613"/>
    </source>
</evidence>
<feature type="compositionally biased region" description="Low complexity" evidence="2">
    <location>
        <begin position="319"/>
        <end position="332"/>
    </location>
</feature>
<dbReference type="Gene3D" id="3.30.300.30">
    <property type="match status" value="1"/>
</dbReference>
<dbReference type="PANTHER" id="PTHR43352">
    <property type="entry name" value="ACETYL-COA SYNTHETASE"/>
    <property type="match status" value="1"/>
</dbReference>
<dbReference type="GO" id="GO:0044550">
    <property type="term" value="P:secondary metabolite biosynthetic process"/>
    <property type="evidence" value="ECO:0007669"/>
    <property type="project" value="TreeGrafter"/>
</dbReference>
<dbReference type="InterPro" id="IPR000873">
    <property type="entry name" value="AMP-dep_synth/lig_dom"/>
</dbReference>
<dbReference type="InterPro" id="IPR020845">
    <property type="entry name" value="AMP-binding_CS"/>
</dbReference>
<feature type="region of interest" description="Disordered" evidence="2">
    <location>
        <begin position="319"/>
        <end position="339"/>
    </location>
</feature>
<accession>A0A4Q9GK04</accession>
<dbReference type="InterPro" id="IPR042099">
    <property type="entry name" value="ANL_N_sf"/>
</dbReference>
<dbReference type="SUPFAM" id="SSF56801">
    <property type="entry name" value="Acetyl-CoA synthetase-like"/>
    <property type="match status" value="1"/>
</dbReference>
<feature type="domain" description="AMP-dependent synthetase/ligase" evidence="3">
    <location>
        <begin position="37"/>
        <end position="376"/>
    </location>
</feature>
<dbReference type="PANTHER" id="PTHR43352:SF1">
    <property type="entry name" value="ANTHRANILATE--COA LIGASE"/>
    <property type="match status" value="1"/>
</dbReference>
<dbReference type="InterPro" id="IPR020459">
    <property type="entry name" value="AMP-binding"/>
</dbReference>
<organism evidence="5 6">
    <name type="scientific">Hansschlegelia quercus</name>
    <dbReference type="NCBI Taxonomy" id="2528245"/>
    <lineage>
        <taxon>Bacteria</taxon>
        <taxon>Pseudomonadati</taxon>
        <taxon>Pseudomonadota</taxon>
        <taxon>Alphaproteobacteria</taxon>
        <taxon>Hyphomicrobiales</taxon>
        <taxon>Methylopilaceae</taxon>
        <taxon>Hansschlegelia</taxon>
    </lineage>
</organism>
<evidence type="ECO:0000256" key="1">
    <source>
        <dbReference type="ARBA" id="ARBA00022598"/>
    </source>
</evidence>
<dbReference type="Proteomes" id="UP000291613">
    <property type="component" value="Unassembled WGS sequence"/>
</dbReference>
<dbReference type="AlphaFoldDB" id="A0A4Q9GK04"/>
<evidence type="ECO:0000259" key="4">
    <source>
        <dbReference type="Pfam" id="PF13193"/>
    </source>
</evidence>
<feature type="domain" description="AMP-binding enzyme C-terminal" evidence="4">
    <location>
        <begin position="426"/>
        <end position="501"/>
    </location>
</feature>
<reference evidence="5 6" key="1">
    <citation type="submission" date="2019-02" db="EMBL/GenBank/DDBJ databases">
        <title>Hansschlegelia quercus sp. nov., a novel methylotrophic bacterium from buds of oak (Quercus robur L.).</title>
        <authorList>
            <person name="Agafonova N.V."/>
            <person name="Kaparullina E.N."/>
            <person name="Grouzdev D.S."/>
            <person name="Doronina N.V."/>
        </authorList>
    </citation>
    <scope>NUCLEOTIDE SEQUENCE [LARGE SCALE GENOMIC DNA]</scope>
    <source>
        <strain evidence="5 6">Dub</strain>
    </source>
</reference>
<protein>
    <submittedName>
        <fullName evidence="5">AMP-dependent synthetase</fullName>
    </submittedName>
</protein>
<evidence type="ECO:0000259" key="3">
    <source>
        <dbReference type="Pfam" id="PF00501"/>
    </source>
</evidence>
<dbReference type="RefSeq" id="WP_131002248.1">
    <property type="nucleotide sequence ID" value="NZ_JBHSZR010000005.1"/>
</dbReference>
<dbReference type="InterPro" id="IPR025110">
    <property type="entry name" value="AMP-bd_C"/>
</dbReference>
<dbReference type="EMBL" id="SIUB01000002">
    <property type="protein sequence ID" value="TBN54488.1"/>
    <property type="molecule type" value="Genomic_DNA"/>
</dbReference>
<dbReference type="Pfam" id="PF13193">
    <property type="entry name" value="AMP-binding_C"/>
    <property type="match status" value="1"/>
</dbReference>
<dbReference type="PRINTS" id="PR00154">
    <property type="entry name" value="AMPBINDING"/>
</dbReference>
<comment type="caution">
    <text evidence="5">The sequence shown here is derived from an EMBL/GenBank/DDBJ whole genome shotgun (WGS) entry which is preliminary data.</text>
</comment>
<gene>
    <name evidence="5" type="ORF">EYR15_06570</name>
</gene>
<evidence type="ECO:0000256" key="2">
    <source>
        <dbReference type="SAM" id="MobiDB-lite"/>
    </source>
</evidence>
<dbReference type="GO" id="GO:0016878">
    <property type="term" value="F:acid-thiol ligase activity"/>
    <property type="evidence" value="ECO:0007669"/>
    <property type="project" value="TreeGrafter"/>
</dbReference>
<sequence length="513" mass="54533">MDLGRSGGALSEPFNLARFSLAENAARRAGKIGLLVASGDDVAPVSMTFGEIGHAVLGLAGGIDGLGLEAGSRVVIRMGNEPDTILAFFAVIAAGHVAVPTSMMLTPDEARFLVSDAGAAAVILGRESADEAGYGEARIIDPAAFAGLKAAVPLADYAPTSAEDPAYLVYTSGTTGRPKGVLHAHRVALGRAPMREDWLGLLEDDLVLHAGAFNWTYTLGVGVLDPWSCGATAALARGVSDPADWPRLIERLGATIFAAVPGVYRQILKRGWAEGMRLPSLRHGLAAGEALPIALLDEWRAKTGLEIYEAFGMSEISTFVSSSPTTPTKPGSPGRPQRGRKVAALPVEGGETPVPAGETGLLAVHRSDPGLMRGYWRRPEEDEAVFRGDWFVSGDLVSFDEDGYLWHHGRADDIMNALGYRVSPAEVEAALFDHPSVADVGVAEWRVREDLSVIAAFMVLKEGAGPDEAALASVCAEKLASYKRPKIFHFVDRLPRSANGKLQRKRLGETVRR</sequence>
<proteinExistence type="predicted"/>
<keyword evidence="6" id="KW-1185">Reference proteome</keyword>
<keyword evidence="1" id="KW-0436">Ligase</keyword>
<name>A0A4Q9GK04_9HYPH</name>
<dbReference type="PROSITE" id="PS00455">
    <property type="entry name" value="AMP_BINDING"/>
    <property type="match status" value="1"/>
</dbReference>
<dbReference type="InterPro" id="IPR045851">
    <property type="entry name" value="AMP-bd_C_sf"/>
</dbReference>